<reference evidence="1" key="2">
    <citation type="submission" date="2018-04" db="EMBL/GenBank/DDBJ databases">
        <title>OnivRS2 (Oryza nivara Reference Sequence Version 2).</title>
        <authorList>
            <person name="Zhang J."/>
            <person name="Kudrna D."/>
            <person name="Lee S."/>
            <person name="Talag J."/>
            <person name="Rajasekar S."/>
            <person name="Welchert J."/>
            <person name="Hsing Y.-I."/>
            <person name="Wing R.A."/>
        </authorList>
    </citation>
    <scope>NUCLEOTIDE SEQUENCE [LARGE SCALE GENOMIC DNA]</scope>
    <source>
        <strain evidence="1">SL10</strain>
    </source>
</reference>
<proteinExistence type="predicted"/>
<sequence length="69" mass="7542">MEIVRYHHLRFFVAAGAGAAASPVDSLAGGGWTGRNLRWKYGISAAKRKTGCPKHTGQEYILLLWLSVV</sequence>
<evidence type="ECO:0000313" key="1">
    <source>
        <dbReference type="EnsemblPlants" id="ONIVA08G23730.5"/>
    </source>
</evidence>
<dbReference type="Gramene" id="ONIVA08G23730.5">
    <property type="protein sequence ID" value="ONIVA08G23730.5"/>
    <property type="gene ID" value="ONIVA08G23730"/>
</dbReference>
<reference evidence="1" key="1">
    <citation type="submission" date="2015-04" db="UniProtKB">
        <authorList>
            <consortium name="EnsemblPlants"/>
        </authorList>
    </citation>
    <scope>IDENTIFICATION</scope>
    <source>
        <strain evidence="1">SL10</strain>
    </source>
</reference>
<dbReference type="AlphaFoldDB" id="A0A0E0IEP7"/>
<organism evidence="1">
    <name type="scientific">Oryza nivara</name>
    <name type="common">Indian wild rice</name>
    <name type="synonym">Oryza sativa f. spontanea</name>
    <dbReference type="NCBI Taxonomy" id="4536"/>
    <lineage>
        <taxon>Eukaryota</taxon>
        <taxon>Viridiplantae</taxon>
        <taxon>Streptophyta</taxon>
        <taxon>Embryophyta</taxon>
        <taxon>Tracheophyta</taxon>
        <taxon>Spermatophyta</taxon>
        <taxon>Magnoliopsida</taxon>
        <taxon>Liliopsida</taxon>
        <taxon>Poales</taxon>
        <taxon>Poaceae</taxon>
        <taxon>BOP clade</taxon>
        <taxon>Oryzoideae</taxon>
        <taxon>Oryzeae</taxon>
        <taxon>Oryzinae</taxon>
        <taxon>Oryza</taxon>
    </lineage>
</organism>
<keyword evidence="2" id="KW-1185">Reference proteome</keyword>
<dbReference type="Proteomes" id="UP000006591">
    <property type="component" value="Chromosome 8"/>
</dbReference>
<evidence type="ECO:0000313" key="2">
    <source>
        <dbReference type="Proteomes" id="UP000006591"/>
    </source>
</evidence>
<dbReference type="EnsemblPlants" id="ONIVA08G23730.5">
    <property type="protein sequence ID" value="ONIVA08G23730.5"/>
    <property type="gene ID" value="ONIVA08G23730"/>
</dbReference>
<accession>A0A0E0IEP7</accession>
<name>A0A0E0IEP7_ORYNI</name>
<dbReference type="HOGENOM" id="CLU_2780242_0_0_1"/>
<protein>
    <submittedName>
        <fullName evidence="1">Auxin response factor</fullName>
    </submittedName>
</protein>